<dbReference type="Proteomes" id="UP000198752">
    <property type="component" value="Unassembled WGS sequence"/>
</dbReference>
<sequence>METKTLKQITYLSLCGGLILFVLFSASLATSIGNMKRVTIAEAQTRAKLNWKIDQIKMGSSSDITGWAFYPGESIKVYGTHVLLKDSESEQFYQIPTKMVIRADLNKQYPSSHDYSSGGFFARVKMSQLKAPPSHYKLYLSYTTNDRRTIVVKTNLRLPNAGSEK</sequence>
<evidence type="ECO:0000313" key="1">
    <source>
        <dbReference type="EMBL" id="SFG79510.1"/>
    </source>
</evidence>
<organism evidence="1 2">
    <name type="scientific">Sporolactobacillus nakayamae</name>
    <dbReference type="NCBI Taxonomy" id="269670"/>
    <lineage>
        <taxon>Bacteria</taxon>
        <taxon>Bacillati</taxon>
        <taxon>Bacillota</taxon>
        <taxon>Bacilli</taxon>
        <taxon>Bacillales</taxon>
        <taxon>Sporolactobacillaceae</taxon>
        <taxon>Sporolactobacillus</taxon>
    </lineage>
</organism>
<protein>
    <submittedName>
        <fullName evidence="1">Uncharacterized protein</fullName>
    </submittedName>
</protein>
<name>A0A1I2UR85_9BACL</name>
<gene>
    <name evidence="1" type="ORF">SAMN02982927_02799</name>
</gene>
<dbReference type="OrthoDB" id="2060541at2"/>
<dbReference type="AlphaFoldDB" id="A0A1I2UR85"/>
<evidence type="ECO:0000313" key="2">
    <source>
        <dbReference type="Proteomes" id="UP000198752"/>
    </source>
</evidence>
<reference evidence="2" key="1">
    <citation type="submission" date="2016-10" db="EMBL/GenBank/DDBJ databases">
        <authorList>
            <person name="Varghese N."/>
            <person name="Submissions S."/>
        </authorList>
    </citation>
    <scope>NUCLEOTIDE SEQUENCE [LARGE SCALE GENOMIC DNA]</scope>
    <source>
        <strain evidence="2">ATCC 700379</strain>
    </source>
</reference>
<dbReference type="RefSeq" id="WP_093673994.1">
    <property type="nucleotide sequence ID" value="NZ_FOOY01000022.1"/>
</dbReference>
<dbReference type="EMBL" id="FOOY01000022">
    <property type="protein sequence ID" value="SFG79510.1"/>
    <property type="molecule type" value="Genomic_DNA"/>
</dbReference>
<accession>A0A1I2UR85</accession>
<keyword evidence="2" id="KW-1185">Reference proteome</keyword>
<proteinExistence type="predicted"/>